<feature type="domain" description="ABC transmembrane type-1" evidence="9">
    <location>
        <begin position="112"/>
        <end position="306"/>
    </location>
</feature>
<dbReference type="RefSeq" id="WP_344384562.1">
    <property type="nucleotide sequence ID" value="NZ_BAAATA010000026.1"/>
</dbReference>
<protein>
    <submittedName>
        <fullName evidence="10">Carbohydrate ABC transporter permease</fullName>
    </submittedName>
</protein>
<comment type="subcellular location">
    <subcellularLocation>
        <location evidence="1 7">Cell membrane</location>
        <topology evidence="1 7">Multi-pass membrane protein</topology>
    </subcellularLocation>
</comment>
<feature type="region of interest" description="Disordered" evidence="8">
    <location>
        <begin position="1"/>
        <end position="45"/>
    </location>
</feature>
<feature type="compositionally biased region" description="Low complexity" evidence="8">
    <location>
        <begin position="22"/>
        <end position="37"/>
    </location>
</feature>
<gene>
    <name evidence="10" type="ORF">GCM10010406_40090</name>
</gene>
<evidence type="ECO:0000256" key="2">
    <source>
        <dbReference type="ARBA" id="ARBA00022448"/>
    </source>
</evidence>
<organism evidence="10 11">
    <name type="scientific">Streptomyces thermolineatus</name>
    <dbReference type="NCBI Taxonomy" id="44033"/>
    <lineage>
        <taxon>Bacteria</taxon>
        <taxon>Bacillati</taxon>
        <taxon>Actinomycetota</taxon>
        <taxon>Actinomycetes</taxon>
        <taxon>Kitasatosporales</taxon>
        <taxon>Streptomycetaceae</taxon>
        <taxon>Streptomyces</taxon>
    </lineage>
</organism>
<evidence type="ECO:0000256" key="3">
    <source>
        <dbReference type="ARBA" id="ARBA00022475"/>
    </source>
</evidence>
<dbReference type="Proteomes" id="UP001501358">
    <property type="component" value="Unassembled WGS sequence"/>
</dbReference>
<evidence type="ECO:0000313" key="10">
    <source>
        <dbReference type="EMBL" id="GAA2499529.1"/>
    </source>
</evidence>
<dbReference type="CDD" id="cd06261">
    <property type="entry name" value="TM_PBP2"/>
    <property type="match status" value="1"/>
</dbReference>
<accession>A0ABN3MC73</accession>
<dbReference type="InterPro" id="IPR000515">
    <property type="entry name" value="MetI-like"/>
</dbReference>
<comment type="similarity">
    <text evidence="7">Belongs to the binding-protein-dependent transport system permease family.</text>
</comment>
<keyword evidence="11" id="KW-1185">Reference proteome</keyword>
<evidence type="ECO:0000256" key="4">
    <source>
        <dbReference type="ARBA" id="ARBA00022692"/>
    </source>
</evidence>
<name>A0ABN3MC73_9ACTN</name>
<dbReference type="PANTHER" id="PTHR43744:SF8">
    <property type="entry name" value="SN-GLYCEROL-3-PHOSPHATE TRANSPORT SYSTEM PERMEASE PROTEIN UGPE"/>
    <property type="match status" value="1"/>
</dbReference>
<dbReference type="Pfam" id="PF00528">
    <property type="entry name" value="BPD_transp_1"/>
    <property type="match status" value="1"/>
</dbReference>
<evidence type="ECO:0000256" key="1">
    <source>
        <dbReference type="ARBA" id="ARBA00004651"/>
    </source>
</evidence>
<dbReference type="EMBL" id="BAAATA010000026">
    <property type="protein sequence ID" value="GAA2499529.1"/>
    <property type="molecule type" value="Genomic_DNA"/>
</dbReference>
<feature type="transmembrane region" description="Helical" evidence="7">
    <location>
        <begin position="147"/>
        <end position="170"/>
    </location>
</feature>
<evidence type="ECO:0000256" key="6">
    <source>
        <dbReference type="ARBA" id="ARBA00023136"/>
    </source>
</evidence>
<dbReference type="Gene3D" id="1.10.3720.10">
    <property type="entry name" value="MetI-like"/>
    <property type="match status" value="1"/>
</dbReference>
<evidence type="ECO:0000256" key="7">
    <source>
        <dbReference type="RuleBase" id="RU363032"/>
    </source>
</evidence>
<proteinExistence type="inferred from homology"/>
<evidence type="ECO:0000259" key="9">
    <source>
        <dbReference type="PROSITE" id="PS50928"/>
    </source>
</evidence>
<reference evidence="10 11" key="1">
    <citation type="journal article" date="2019" name="Int. J. Syst. Evol. Microbiol.">
        <title>The Global Catalogue of Microorganisms (GCM) 10K type strain sequencing project: providing services to taxonomists for standard genome sequencing and annotation.</title>
        <authorList>
            <consortium name="The Broad Institute Genomics Platform"/>
            <consortium name="The Broad Institute Genome Sequencing Center for Infectious Disease"/>
            <person name="Wu L."/>
            <person name="Ma J."/>
        </authorList>
    </citation>
    <scope>NUCLEOTIDE SEQUENCE [LARGE SCALE GENOMIC DNA]</scope>
    <source>
        <strain evidence="10 11">JCM 6307</strain>
    </source>
</reference>
<feature type="transmembrane region" description="Helical" evidence="7">
    <location>
        <begin position="111"/>
        <end position="135"/>
    </location>
</feature>
<dbReference type="PANTHER" id="PTHR43744">
    <property type="entry name" value="ABC TRANSPORTER PERMEASE PROTEIN MG189-RELATED-RELATED"/>
    <property type="match status" value="1"/>
</dbReference>
<feature type="transmembrane region" description="Helical" evidence="7">
    <location>
        <begin position="285"/>
        <end position="306"/>
    </location>
</feature>
<dbReference type="InterPro" id="IPR035906">
    <property type="entry name" value="MetI-like_sf"/>
</dbReference>
<sequence>MTTAEPAGLPAATEKAARRDGAAPGRAAAPGGPAPARRGPKGGRPGEGALDLLSHGFLVLWAVLAAGPLLWAVMTSFKTSEQILESPWSLPDALHFENWSRAWQTADMGQYFLNSAVVVAGSLAGTMLLGSMAAYVLARFTFPGNRLLYFLFVGGMSFPVIMAIVPLFFVMKNLSLLNTAHGLVLVYIAYSLPFTVFFMTSFFRTLPQSVAEAAMIDGASHTRTFFQVMLPMAKPGLVSVGIFNFLGQWNQYLLPLALNVENEDEQLLTQGLAALAVSQGYDGDWAGLFAGLTLAMLPVLVVYVVFQRQVQAGLTAGALK</sequence>
<dbReference type="PROSITE" id="PS50928">
    <property type="entry name" value="ABC_TM1"/>
    <property type="match status" value="1"/>
</dbReference>
<keyword evidence="2 7" id="KW-0813">Transport</keyword>
<comment type="caution">
    <text evidence="10">The sequence shown here is derived from an EMBL/GenBank/DDBJ whole genome shotgun (WGS) entry which is preliminary data.</text>
</comment>
<keyword evidence="6 7" id="KW-0472">Membrane</keyword>
<evidence type="ECO:0000256" key="5">
    <source>
        <dbReference type="ARBA" id="ARBA00022989"/>
    </source>
</evidence>
<feature type="transmembrane region" description="Helical" evidence="7">
    <location>
        <begin position="52"/>
        <end position="73"/>
    </location>
</feature>
<evidence type="ECO:0000313" key="11">
    <source>
        <dbReference type="Proteomes" id="UP001501358"/>
    </source>
</evidence>
<keyword evidence="4 7" id="KW-0812">Transmembrane</keyword>
<dbReference type="SUPFAM" id="SSF161098">
    <property type="entry name" value="MetI-like"/>
    <property type="match status" value="1"/>
</dbReference>
<evidence type="ECO:0000256" key="8">
    <source>
        <dbReference type="SAM" id="MobiDB-lite"/>
    </source>
</evidence>
<keyword evidence="3" id="KW-1003">Cell membrane</keyword>
<keyword evidence="5 7" id="KW-1133">Transmembrane helix</keyword>
<feature type="transmembrane region" description="Helical" evidence="7">
    <location>
        <begin position="182"/>
        <end position="203"/>
    </location>
</feature>